<reference evidence="2" key="1">
    <citation type="submission" date="2021-09" db="EMBL/GenBank/DDBJ databases">
        <title>Genome of Aequorivita sp. strain F47161.</title>
        <authorList>
            <person name="Wang Y."/>
        </authorList>
    </citation>
    <scope>NUCLEOTIDE SEQUENCE</scope>
    <source>
        <strain evidence="2">F47161</strain>
    </source>
</reference>
<comment type="caution">
    <text evidence="2">The sequence shown here is derived from an EMBL/GenBank/DDBJ whole genome shotgun (WGS) entry which is preliminary data.</text>
</comment>
<sequence length="192" mass="23043">MEIYNSENIELTEIELYFKYDYLDTYDLKEILNRIDRLYKNFLPLTYPIYFSEKYDLAFRNFLEIESINTGQSIKIKFKEGWKPEFRIKKKNLIVGIPIKLGIPALAVYFLFIGAQNVMTIRNEYLDAELKKMEIQLKQMEIYDKLKERKALEGNRVERHFQRQANDVINFIIQNKNINYVEINGTTIKNDE</sequence>
<evidence type="ECO:0000256" key="1">
    <source>
        <dbReference type="SAM" id="Phobius"/>
    </source>
</evidence>
<keyword evidence="1" id="KW-0472">Membrane</keyword>
<feature type="transmembrane region" description="Helical" evidence="1">
    <location>
        <begin position="93"/>
        <end position="112"/>
    </location>
</feature>
<protein>
    <submittedName>
        <fullName evidence="2">Uncharacterized protein</fullName>
    </submittedName>
</protein>
<evidence type="ECO:0000313" key="3">
    <source>
        <dbReference type="Proteomes" id="UP001139461"/>
    </source>
</evidence>
<evidence type="ECO:0000313" key="2">
    <source>
        <dbReference type="EMBL" id="MCG2419370.1"/>
    </source>
</evidence>
<dbReference type="EMBL" id="JAIRBA010000018">
    <property type="protein sequence ID" value="MCG2419370.1"/>
    <property type="molecule type" value="Genomic_DNA"/>
</dbReference>
<keyword evidence="1" id="KW-1133">Transmembrane helix</keyword>
<organism evidence="2 3">
    <name type="scientific">Aequorivita vitellina</name>
    <dbReference type="NCBI Taxonomy" id="2874475"/>
    <lineage>
        <taxon>Bacteria</taxon>
        <taxon>Pseudomonadati</taxon>
        <taxon>Bacteroidota</taxon>
        <taxon>Flavobacteriia</taxon>
        <taxon>Flavobacteriales</taxon>
        <taxon>Flavobacteriaceae</taxon>
        <taxon>Aequorivita</taxon>
    </lineage>
</organism>
<name>A0A9X1QW22_9FLAO</name>
<dbReference type="Proteomes" id="UP001139461">
    <property type="component" value="Unassembled WGS sequence"/>
</dbReference>
<keyword evidence="3" id="KW-1185">Reference proteome</keyword>
<proteinExistence type="predicted"/>
<accession>A0A9X1QW22</accession>
<dbReference type="RefSeq" id="WP_237603159.1">
    <property type="nucleotide sequence ID" value="NZ_JAIRBA010000018.1"/>
</dbReference>
<dbReference type="AlphaFoldDB" id="A0A9X1QW22"/>
<keyword evidence="1" id="KW-0812">Transmembrane</keyword>
<gene>
    <name evidence="2" type="ORF">K8089_10075</name>
</gene>